<evidence type="ECO:0000313" key="1">
    <source>
        <dbReference type="EMBL" id="WGV26318.1"/>
    </source>
</evidence>
<proteinExistence type="predicted"/>
<dbReference type="AlphaFoldDB" id="A0AAJ6NTM0"/>
<reference evidence="1 2" key="1">
    <citation type="journal article" date="2023" name="Limnol Oceanogr Lett">
        <title>Environmental adaptations by the intertidal Antarctic cyanobacterium Halotia branconii CENA392 as revealed using long-read genome sequencing.</title>
        <authorList>
            <person name="Dextro R.B."/>
            <person name="Delbaje E."/>
            <person name="Freitas P.N.N."/>
            <person name="Geraldes V."/>
            <person name="Pinto E."/>
            <person name="Long P.F."/>
            <person name="Fiore M.F."/>
        </authorList>
    </citation>
    <scope>NUCLEOTIDE SEQUENCE [LARGE SCALE GENOMIC DNA]</scope>
    <source>
        <strain evidence="1 2">CENA392</strain>
    </source>
</reference>
<dbReference type="KEGG" id="hbq:QI031_02045"/>
<dbReference type="EMBL" id="CP124543">
    <property type="protein sequence ID" value="WGV26318.1"/>
    <property type="molecule type" value="Genomic_DNA"/>
</dbReference>
<gene>
    <name evidence="1" type="ORF">QI031_02045</name>
</gene>
<dbReference type="RefSeq" id="WP_281483572.1">
    <property type="nucleotide sequence ID" value="NZ_CP124543.1"/>
</dbReference>
<keyword evidence="2" id="KW-1185">Reference proteome</keyword>
<organism evidence="1 2">
    <name type="scientific">Halotia branconii CENA392</name>
    <dbReference type="NCBI Taxonomy" id="1539056"/>
    <lineage>
        <taxon>Bacteria</taxon>
        <taxon>Bacillati</taxon>
        <taxon>Cyanobacteriota</taxon>
        <taxon>Cyanophyceae</taxon>
        <taxon>Nostocales</taxon>
        <taxon>Nodulariaceae</taxon>
        <taxon>Halotia</taxon>
    </lineage>
</organism>
<sequence>MNQVLNKYNVAIVADDSLLTKVSNQKFMQHKVKVLLALIPFSFILGSCQKEDLSAAKSFGDLSQSLVVANKTISADIYASCARSATLEALGTTENRINSQNQLNVCNDIYLPNSKNTERAGSVLVNYVAAIGNLATGNDNDFTPQFQTISESLGNLPINENARTAGIKIADFITNLLIKDFRRDNLKVAIVCTDQDIQEYSAQLSDFIESSYVKNLLDREIMQIHENYGYYIGEVNKRTKLSNSEDNLQDFSALQERQTLLEAEERAEITKVIERKKQGADYVTAIRDTAEFHGKLKRIFNKNREKLSSAQIQKCNKYHSNNANLSVQNTQQKDELWNQKITTSELKEAKKVTKEYIDKITPLLERNQD</sequence>
<name>A0AAJ6NTM0_9CYAN</name>
<accession>A0AAJ6NTM0</accession>
<evidence type="ECO:0000313" key="2">
    <source>
        <dbReference type="Proteomes" id="UP001223520"/>
    </source>
</evidence>
<protein>
    <submittedName>
        <fullName evidence="1">Uncharacterized protein</fullName>
    </submittedName>
</protein>
<dbReference type="Proteomes" id="UP001223520">
    <property type="component" value="Chromosome"/>
</dbReference>